<feature type="region of interest" description="Disordered" evidence="10">
    <location>
        <begin position="834"/>
        <end position="856"/>
    </location>
</feature>
<evidence type="ECO:0000256" key="10">
    <source>
        <dbReference type="SAM" id="MobiDB-lite"/>
    </source>
</evidence>
<keyword evidence="6" id="KW-0067">ATP-binding</keyword>
<reference evidence="12" key="1">
    <citation type="submission" date="2020-12" db="EMBL/GenBank/DDBJ databases">
        <title>Metabolic potential, ecology and presence of endohyphal bacteria is reflected in genomic diversity of Mucoromycotina.</title>
        <authorList>
            <person name="Muszewska A."/>
            <person name="Okrasinska A."/>
            <person name="Steczkiewicz K."/>
            <person name="Drgas O."/>
            <person name="Orlowska M."/>
            <person name="Perlinska-Lenart U."/>
            <person name="Aleksandrzak-Piekarczyk T."/>
            <person name="Szatraj K."/>
            <person name="Zielenkiewicz U."/>
            <person name="Pilsyk S."/>
            <person name="Malc E."/>
            <person name="Mieczkowski P."/>
            <person name="Kruszewska J.S."/>
            <person name="Biernat P."/>
            <person name="Pawlowska J."/>
        </authorList>
    </citation>
    <scope>NUCLEOTIDE SEQUENCE</scope>
    <source>
        <strain evidence="12">WA0000017839</strain>
    </source>
</reference>
<evidence type="ECO:0000313" key="12">
    <source>
        <dbReference type="EMBL" id="KAG2204418.1"/>
    </source>
</evidence>
<name>A0A8H7R6Z0_9FUNG</name>
<dbReference type="GO" id="GO:0006270">
    <property type="term" value="P:DNA replication initiation"/>
    <property type="evidence" value="ECO:0007669"/>
    <property type="project" value="TreeGrafter"/>
</dbReference>
<evidence type="ECO:0000256" key="7">
    <source>
        <dbReference type="ARBA" id="ARBA00022842"/>
    </source>
</evidence>
<dbReference type="InterPro" id="IPR054425">
    <property type="entry name" value="Cdc6_ORC1-like_ATPase_lid"/>
</dbReference>
<dbReference type="InterPro" id="IPR011990">
    <property type="entry name" value="TPR-like_helical_dom_sf"/>
</dbReference>
<dbReference type="InterPro" id="IPR003959">
    <property type="entry name" value="ATPase_AAA_core"/>
</dbReference>
<gene>
    <name evidence="12" type="ORF">INT47_005209</name>
</gene>
<evidence type="ECO:0000256" key="4">
    <source>
        <dbReference type="ARBA" id="ARBA00022723"/>
    </source>
</evidence>
<comment type="subcellular location">
    <subcellularLocation>
        <location evidence="1">Nucleus</location>
    </subcellularLocation>
</comment>
<feature type="compositionally biased region" description="Polar residues" evidence="10">
    <location>
        <begin position="598"/>
        <end position="610"/>
    </location>
</feature>
<protein>
    <recommendedName>
        <fullName evidence="11">AAA+ ATPase domain-containing protein</fullName>
    </recommendedName>
</protein>
<dbReference type="OrthoDB" id="1926878at2759"/>
<comment type="caution">
    <text evidence="12">The sequence shown here is derived from an EMBL/GenBank/DDBJ whole genome shotgun (WGS) entry which is preliminary data.</text>
</comment>
<dbReference type="Pfam" id="PF09079">
    <property type="entry name" value="WHD_Cdc6"/>
    <property type="match status" value="1"/>
</dbReference>
<keyword evidence="8" id="KW-0238">DNA-binding</keyword>
<dbReference type="Gene3D" id="1.10.8.60">
    <property type="match status" value="1"/>
</dbReference>
<keyword evidence="13" id="KW-1185">Reference proteome</keyword>
<evidence type="ECO:0000313" key="13">
    <source>
        <dbReference type="Proteomes" id="UP000603453"/>
    </source>
</evidence>
<dbReference type="GO" id="GO:0046872">
    <property type="term" value="F:metal ion binding"/>
    <property type="evidence" value="ECO:0007669"/>
    <property type="project" value="UniProtKB-KW"/>
</dbReference>
<dbReference type="PANTHER" id="PTHR10763:SF23">
    <property type="entry name" value="ORIGIN RECOGNITION COMPLEX SUBUNIT 1"/>
    <property type="match status" value="1"/>
</dbReference>
<feature type="compositionally biased region" description="Polar residues" evidence="10">
    <location>
        <begin position="712"/>
        <end position="723"/>
    </location>
</feature>
<sequence>MPHINSDIDPSHIIKRRKRTRTVTDYNETTTSNRPTTRQTKPSVRQTKTRTRQAKAPAPAPQTKPLSRQAKPLSRQAKPSTQQTKPPSSKVRSKSPARQADLNSSEVDESETESDEESEAEVKSEEDSESESEEEPESEPESEVEETKKSRRPTTMKKRKVAVPSRHVAKNKPTLSANRTIHRINQVAPVVPLRKVHEKSDISSMTPYALARERLHVSAVPDSLPCREDEFMNILGYIESAIHEATGTCVYISGVPGTGKTATVLEVIRHLQHQAEEKTIPQFDFVEINGMKLTDPNQAYSILWECMDRNEGKQKRYTASHALQMLEAKFSKQSNDQRTTVVLMDELDLLVTKKQTVMYNFFDWPSRPLSKLIVVAVANTMDLPERIMSNKIASRMGLTRINFQPYKFEQIIQIVQSRLKGIDAFTPSAVEFAARKVSAVSGDARRALDICRRAVEIVETRPEMGTHVTIPIVTEAVKEMFTSPSVAFIRSCSLHQKIFLVACMQRSRAIGLVEIEFGDVAHYHIQTCKWHNIEPPNTSDLMRVCESLGQTNALVMEGGRMDICMRLSLNLAEEDIVMACKADKLINKQLSTETFRTLTSKTQQQQQPSYFTRGGSSDSTTSSMPVTPQIFHSIVPKTASGYESDSSEEGIKPITHPILGLRVINPDEQNSNIQTDSGKIQEHVASVLVLDDTPSETEWKVYQQGSTIAGNSLINSVNPSESQLSRRESKTASEPNELPNEFASPTSPNFANTQKPPFVNLTSTNSKYSKVSYHLTNEPSAIKKYRDMAEKTKDTKTQLMFAKYLLESANTFHHQQGVVGSMWGLGSTTKKSTRPEPFLIVPQPASSAYSSTSSNTKRSEQQSLFNITMKQQASLTASTTSNESSDQKRRMLEQEGVKWIVRLSKQNIPEACYMQASWMEKELYGFKKNKSKSIALHKIAADSNIPESIFAVASHFEQEKGLEDSKIVKLYQTASDFGYVNAIYKLAFLTIHGSLGLRQSLTEGLKLMHKACTLSSEEFNVPPYTFALILTNEYEQVDFPLSLLEPFGGQDAAILYYERAARLNNDQAQAKLGSIYEHGLYGESMNFARAFDYYEQAALNGNSKAMLGLCRLNNRGSHGPGDQLEANRLENDVSGWLIATPVNEDLAFSWCEKAAKADNVDALSLLGWFYEIGFGVPRDFARAETYYQMAADKGDYGAKTRLMDTNKSITKQQHEGITKSSSVKKVKQVKQVNEKHNSCKCM</sequence>
<dbReference type="Pfam" id="PF22606">
    <property type="entry name" value="Cdc6-ORC-like_ATPase_lid"/>
    <property type="match status" value="1"/>
</dbReference>
<organism evidence="12 13">
    <name type="scientific">Mucor saturninus</name>
    <dbReference type="NCBI Taxonomy" id="64648"/>
    <lineage>
        <taxon>Eukaryota</taxon>
        <taxon>Fungi</taxon>
        <taxon>Fungi incertae sedis</taxon>
        <taxon>Mucoromycota</taxon>
        <taxon>Mucoromycotina</taxon>
        <taxon>Mucoromycetes</taxon>
        <taxon>Mucorales</taxon>
        <taxon>Mucorineae</taxon>
        <taxon>Mucoraceae</taxon>
        <taxon>Mucor</taxon>
    </lineage>
</organism>
<dbReference type="SUPFAM" id="SSF81901">
    <property type="entry name" value="HCP-like"/>
    <property type="match status" value="2"/>
</dbReference>
<feature type="compositionally biased region" description="Low complexity" evidence="10">
    <location>
        <begin position="845"/>
        <end position="854"/>
    </location>
</feature>
<dbReference type="CDD" id="cd00009">
    <property type="entry name" value="AAA"/>
    <property type="match status" value="1"/>
</dbReference>
<evidence type="ECO:0000256" key="5">
    <source>
        <dbReference type="ARBA" id="ARBA00022741"/>
    </source>
</evidence>
<dbReference type="Gene3D" id="3.40.50.300">
    <property type="entry name" value="P-loop containing nucleotide triphosphate hydrolases"/>
    <property type="match status" value="1"/>
</dbReference>
<evidence type="ECO:0000256" key="2">
    <source>
        <dbReference type="ARBA" id="ARBA00008398"/>
    </source>
</evidence>
<keyword evidence="9" id="KW-0539">Nucleus</keyword>
<keyword evidence="4" id="KW-0479">Metal-binding</keyword>
<dbReference type="InterPro" id="IPR015163">
    <property type="entry name" value="Cdc6_C"/>
</dbReference>
<dbReference type="InterPro" id="IPR050311">
    <property type="entry name" value="ORC1/CDC6"/>
</dbReference>
<keyword evidence="5" id="KW-0547">Nucleotide-binding</keyword>
<evidence type="ECO:0000256" key="1">
    <source>
        <dbReference type="ARBA" id="ARBA00004123"/>
    </source>
</evidence>
<dbReference type="FunFam" id="3.40.50.300:FF:000199">
    <property type="entry name" value="Origin recognition complex subunit 1"/>
    <property type="match status" value="1"/>
</dbReference>
<evidence type="ECO:0000256" key="6">
    <source>
        <dbReference type="ARBA" id="ARBA00022840"/>
    </source>
</evidence>
<dbReference type="GO" id="GO:0005524">
    <property type="term" value="F:ATP binding"/>
    <property type="evidence" value="ECO:0007669"/>
    <property type="project" value="UniProtKB-KW"/>
</dbReference>
<feature type="region of interest" description="Disordered" evidence="10">
    <location>
        <begin position="598"/>
        <end position="624"/>
    </location>
</feature>
<feature type="compositionally biased region" description="Low complexity" evidence="10">
    <location>
        <begin position="85"/>
        <end position="96"/>
    </location>
</feature>
<dbReference type="SMART" id="SM00671">
    <property type="entry name" value="SEL1"/>
    <property type="match status" value="4"/>
</dbReference>
<feature type="compositionally biased region" description="Low complexity" evidence="10">
    <location>
        <begin position="614"/>
        <end position="623"/>
    </location>
</feature>
<dbReference type="SMART" id="SM00382">
    <property type="entry name" value="AAA"/>
    <property type="match status" value="1"/>
</dbReference>
<feature type="domain" description="AAA+ ATPase" evidence="11">
    <location>
        <begin position="246"/>
        <end position="402"/>
    </location>
</feature>
<evidence type="ECO:0000259" key="11">
    <source>
        <dbReference type="SMART" id="SM00382"/>
    </source>
</evidence>
<dbReference type="Pfam" id="PF08238">
    <property type="entry name" value="Sel1"/>
    <property type="match status" value="6"/>
</dbReference>
<proteinExistence type="inferred from homology"/>
<dbReference type="Gene3D" id="1.25.40.10">
    <property type="entry name" value="Tetratricopeptide repeat domain"/>
    <property type="match status" value="2"/>
</dbReference>
<keyword evidence="3" id="KW-0235">DNA replication</keyword>
<dbReference type="GO" id="GO:0033314">
    <property type="term" value="P:mitotic DNA replication checkpoint signaling"/>
    <property type="evidence" value="ECO:0007669"/>
    <property type="project" value="TreeGrafter"/>
</dbReference>
<feature type="region of interest" description="Disordered" evidence="10">
    <location>
        <begin position="712"/>
        <end position="755"/>
    </location>
</feature>
<feature type="region of interest" description="Disordered" evidence="10">
    <location>
        <begin position="1"/>
        <end position="168"/>
    </location>
</feature>
<dbReference type="Proteomes" id="UP000603453">
    <property type="component" value="Unassembled WGS sequence"/>
</dbReference>
<feature type="compositionally biased region" description="Low complexity" evidence="10">
    <location>
        <begin position="54"/>
        <end position="65"/>
    </location>
</feature>
<dbReference type="CDD" id="cd18139">
    <property type="entry name" value="HLD_clamp_RarA"/>
    <property type="match status" value="1"/>
</dbReference>
<feature type="compositionally biased region" description="Acidic residues" evidence="10">
    <location>
        <begin position="106"/>
        <end position="119"/>
    </location>
</feature>
<evidence type="ECO:0000256" key="9">
    <source>
        <dbReference type="ARBA" id="ARBA00023242"/>
    </source>
</evidence>
<evidence type="ECO:0000256" key="8">
    <source>
        <dbReference type="ARBA" id="ARBA00023125"/>
    </source>
</evidence>
<evidence type="ECO:0000256" key="3">
    <source>
        <dbReference type="ARBA" id="ARBA00022705"/>
    </source>
</evidence>
<feature type="compositionally biased region" description="Acidic residues" evidence="10">
    <location>
        <begin position="126"/>
        <end position="144"/>
    </location>
</feature>
<feature type="compositionally biased region" description="Low complexity" evidence="10">
    <location>
        <begin position="29"/>
        <end position="40"/>
    </location>
</feature>
<feature type="compositionally biased region" description="Polar residues" evidence="10">
    <location>
        <begin position="743"/>
        <end position="755"/>
    </location>
</feature>
<feature type="compositionally biased region" description="Basic residues" evidence="10">
    <location>
        <begin position="149"/>
        <end position="161"/>
    </location>
</feature>
<dbReference type="GO" id="GO:0005664">
    <property type="term" value="C:nuclear origin of replication recognition complex"/>
    <property type="evidence" value="ECO:0007669"/>
    <property type="project" value="TreeGrafter"/>
</dbReference>
<dbReference type="InterPro" id="IPR003593">
    <property type="entry name" value="AAA+_ATPase"/>
</dbReference>
<dbReference type="GO" id="GO:0003688">
    <property type="term" value="F:DNA replication origin binding"/>
    <property type="evidence" value="ECO:0007669"/>
    <property type="project" value="TreeGrafter"/>
</dbReference>
<dbReference type="PANTHER" id="PTHR10763">
    <property type="entry name" value="CELL DIVISION CONTROL PROTEIN 6-RELATED"/>
    <property type="match status" value="1"/>
</dbReference>
<dbReference type="AlphaFoldDB" id="A0A8H7R6Z0"/>
<dbReference type="InterPro" id="IPR027417">
    <property type="entry name" value="P-loop_NTPase"/>
</dbReference>
<accession>A0A8H7R6Z0</accession>
<dbReference type="Pfam" id="PF00004">
    <property type="entry name" value="AAA"/>
    <property type="match status" value="1"/>
</dbReference>
<dbReference type="EMBL" id="JAEPRD010000044">
    <property type="protein sequence ID" value="KAG2204418.1"/>
    <property type="molecule type" value="Genomic_DNA"/>
</dbReference>
<keyword evidence="7" id="KW-0460">Magnesium</keyword>
<comment type="similarity">
    <text evidence="2">Belongs to the ORC1 family.</text>
</comment>
<dbReference type="InterPro" id="IPR006597">
    <property type="entry name" value="Sel1-like"/>
</dbReference>
<dbReference type="GO" id="GO:0016887">
    <property type="term" value="F:ATP hydrolysis activity"/>
    <property type="evidence" value="ECO:0007669"/>
    <property type="project" value="InterPro"/>
</dbReference>
<dbReference type="SUPFAM" id="SSF52540">
    <property type="entry name" value="P-loop containing nucleoside triphosphate hydrolases"/>
    <property type="match status" value="1"/>
</dbReference>